<protein>
    <submittedName>
        <fullName evidence="3">Uncharacterized protein</fullName>
    </submittedName>
</protein>
<name>A0A9J6C9B8_POLVA</name>
<organism evidence="3 4">
    <name type="scientific">Polypedilum vanderplanki</name>
    <name type="common">Sleeping chironomid midge</name>
    <dbReference type="NCBI Taxonomy" id="319348"/>
    <lineage>
        <taxon>Eukaryota</taxon>
        <taxon>Metazoa</taxon>
        <taxon>Ecdysozoa</taxon>
        <taxon>Arthropoda</taxon>
        <taxon>Hexapoda</taxon>
        <taxon>Insecta</taxon>
        <taxon>Pterygota</taxon>
        <taxon>Neoptera</taxon>
        <taxon>Endopterygota</taxon>
        <taxon>Diptera</taxon>
        <taxon>Nematocera</taxon>
        <taxon>Chironomoidea</taxon>
        <taxon>Chironomidae</taxon>
        <taxon>Chironominae</taxon>
        <taxon>Polypedilum</taxon>
        <taxon>Polypedilum</taxon>
    </lineage>
</organism>
<feature type="transmembrane region" description="Helical" evidence="1">
    <location>
        <begin position="68"/>
        <end position="89"/>
    </location>
</feature>
<proteinExistence type="predicted"/>
<gene>
    <name evidence="3" type="ORF">PVAND_008386</name>
</gene>
<comment type="caution">
    <text evidence="3">The sequence shown here is derived from an EMBL/GenBank/DDBJ whole genome shotgun (WGS) entry which is preliminary data.</text>
</comment>
<dbReference type="Proteomes" id="UP001107558">
    <property type="component" value="Chromosome 2"/>
</dbReference>
<accession>A0A9J6C9B8</accession>
<sequence length="94" mass="9168">MNKCLVVCATLILLISTCHGRSINKEYVINVKCTVGVVASGTGVGGSVGLTIGAVLGTFVFPGFGTQAGIVIGLILGSSGGAALAGGMISPNIC</sequence>
<keyword evidence="1" id="KW-1133">Transmembrane helix</keyword>
<evidence type="ECO:0000313" key="4">
    <source>
        <dbReference type="Proteomes" id="UP001107558"/>
    </source>
</evidence>
<dbReference type="AlphaFoldDB" id="A0A9J6C9B8"/>
<keyword evidence="1" id="KW-0812">Transmembrane</keyword>
<feature type="signal peptide" evidence="2">
    <location>
        <begin position="1"/>
        <end position="20"/>
    </location>
</feature>
<feature type="transmembrane region" description="Helical" evidence="1">
    <location>
        <begin position="36"/>
        <end position="61"/>
    </location>
</feature>
<feature type="chain" id="PRO_5039935160" evidence="2">
    <location>
        <begin position="21"/>
        <end position="94"/>
    </location>
</feature>
<evidence type="ECO:0000256" key="1">
    <source>
        <dbReference type="SAM" id="Phobius"/>
    </source>
</evidence>
<keyword evidence="2" id="KW-0732">Signal</keyword>
<dbReference type="EMBL" id="JADBJN010000002">
    <property type="protein sequence ID" value="KAG5678740.1"/>
    <property type="molecule type" value="Genomic_DNA"/>
</dbReference>
<reference evidence="3" key="1">
    <citation type="submission" date="2021-03" db="EMBL/GenBank/DDBJ databases">
        <title>Chromosome level genome of the anhydrobiotic midge Polypedilum vanderplanki.</title>
        <authorList>
            <person name="Yoshida Y."/>
            <person name="Kikawada T."/>
            <person name="Gusev O."/>
        </authorList>
    </citation>
    <scope>NUCLEOTIDE SEQUENCE</scope>
    <source>
        <strain evidence="3">NIAS01</strain>
        <tissue evidence="3">Whole body or cell culture</tissue>
    </source>
</reference>
<keyword evidence="4" id="KW-1185">Reference proteome</keyword>
<keyword evidence="1" id="KW-0472">Membrane</keyword>
<evidence type="ECO:0000256" key="2">
    <source>
        <dbReference type="SAM" id="SignalP"/>
    </source>
</evidence>
<evidence type="ECO:0000313" key="3">
    <source>
        <dbReference type="EMBL" id="KAG5678740.1"/>
    </source>
</evidence>